<protein>
    <submittedName>
        <fullName evidence="1">Uncharacterized protein</fullName>
    </submittedName>
</protein>
<comment type="caution">
    <text evidence="1">The sequence shown here is derived from an EMBL/GenBank/DDBJ whole genome shotgun (WGS) entry which is preliminary data.</text>
</comment>
<reference evidence="1 2" key="2">
    <citation type="journal article" date="2022" name="Mol. Ecol. Resour.">
        <title>The genomes of chicory, endive, great burdock and yacon provide insights into Asteraceae paleo-polyploidization history and plant inulin production.</title>
        <authorList>
            <person name="Fan W."/>
            <person name="Wang S."/>
            <person name="Wang H."/>
            <person name="Wang A."/>
            <person name="Jiang F."/>
            <person name="Liu H."/>
            <person name="Zhao H."/>
            <person name="Xu D."/>
            <person name="Zhang Y."/>
        </authorList>
    </citation>
    <scope>NUCLEOTIDE SEQUENCE [LARGE SCALE GENOMIC DNA]</scope>
    <source>
        <strain evidence="2">cv. Punajuju</strain>
        <tissue evidence="1">Leaves</tissue>
    </source>
</reference>
<keyword evidence="2" id="KW-1185">Reference proteome</keyword>
<sequence length="552" mass="62456">MDGIPPDLRNEDPPPFFANFSVKSNVPNMKDNDYVQQSKINLMMSGDVIEDSLPPIKLGNKIIQVSKSGLKTNSDQLPTSNVLMSIAISPIIHDFKALLEDSKTSSLSLEDVLQRRSSNANWIPSSPLLLADSDLLAQINVNIDGIPPQKSQFELSDLTKEFQSDLYSFSIADCKMMIEYRNNLSIKEKEKLLYNIRFLRSKVTPNNNLNHSKQLDKVSAIENLLDNSKKISVVEQRNQALKLWKDLDRKVKEQLFQKICTRKIKNKIVSNIDKPNFTMKSSDCLLPISDGMKIVKDSKVNNGKNKIELDQEVEFQLNDVCNLIEQKFHSNNSGDLEGSDIGSMFTFKGNNENEHMAADQKFKSVDISSVGINFQPKIQVSFADKDMLAVLDGGKDWLKEVKVYSRDMTTVERVLTTYMKKNEVDDDGFQKVERKNFKDQKRNNQFKENSSGQGRYLKVNSNFEVSGKQGKNKGNSSYLASSYSNRFHIFSSLGENEANNLGDPDLSNRNSVPKVKEIVDQIENAQVKVNNVDYEKEGTQGVEMMDTNKIIV</sequence>
<accession>A0ACB9GC74</accession>
<evidence type="ECO:0000313" key="2">
    <source>
        <dbReference type="Proteomes" id="UP001055811"/>
    </source>
</evidence>
<organism evidence="1 2">
    <name type="scientific">Cichorium intybus</name>
    <name type="common">Chicory</name>
    <dbReference type="NCBI Taxonomy" id="13427"/>
    <lineage>
        <taxon>Eukaryota</taxon>
        <taxon>Viridiplantae</taxon>
        <taxon>Streptophyta</taxon>
        <taxon>Embryophyta</taxon>
        <taxon>Tracheophyta</taxon>
        <taxon>Spermatophyta</taxon>
        <taxon>Magnoliopsida</taxon>
        <taxon>eudicotyledons</taxon>
        <taxon>Gunneridae</taxon>
        <taxon>Pentapetalae</taxon>
        <taxon>asterids</taxon>
        <taxon>campanulids</taxon>
        <taxon>Asterales</taxon>
        <taxon>Asteraceae</taxon>
        <taxon>Cichorioideae</taxon>
        <taxon>Cichorieae</taxon>
        <taxon>Cichoriinae</taxon>
        <taxon>Cichorium</taxon>
    </lineage>
</organism>
<name>A0ACB9GC74_CICIN</name>
<proteinExistence type="predicted"/>
<gene>
    <name evidence="1" type="ORF">L2E82_11087</name>
</gene>
<dbReference type="EMBL" id="CM042010">
    <property type="protein sequence ID" value="KAI3781088.1"/>
    <property type="molecule type" value="Genomic_DNA"/>
</dbReference>
<evidence type="ECO:0000313" key="1">
    <source>
        <dbReference type="EMBL" id="KAI3781088.1"/>
    </source>
</evidence>
<reference evidence="2" key="1">
    <citation type="journal article" date="2022" name="Mol. Ecol. Resour.">
        <title>The genomes of chicory, endive, great burdock and yacon provide insights into Asteraceae palaeo-polyploidization history and plant inulin production.</title>
        <authorList>
            <person name="Fan W."/>
            <person name="Wang S."/>
            <person name="Wang H."/>
            <person name="Wang A."/>
            <person name="Jiang F."/>
            <person name="Liu H."/>
            <person name="Zhao H."/>
            <person name="Xu D."/>
            <person name="Zhang Y."/>
        </authorList>
    </citation>
    <scope>NUCLEOTIDE SEQUENCE [LARGE SCALE GENOMIC DNA]</scope>
    <source>
        <strain evidence="2">cv. Punajuju</strain>
    </source>
</reference>
<dbReference type="Proteomes" id="UP001055811">
    <property type="component" value="Linkage Group LG02"/>
</dbReference>